<dbReference type="GO" id="GO:0019856">
    <property type="term" value="P:pyrimidine nucleobase biosynthetic process"/>
    <property type="evidence" value="ECO:0007669"/>
    <property type="project" value="InterPro"/>
</dbReference>
<dbReference type="EMBL" id="CP035108">
    <property type="protein sequence ID" value="QAR33582.1"/>
    <property type="molecule type" value="Genomic_DNA"/>
</dbReference>
<dbReference type="InterPro" id="IPR029057">
    <property type="entry name" value="PRTase-like"/>
</dbReference>
<feature type="binding site" evidence="7">
    <location>
        <position position="146"/>
    </location>
    <ligand>
        <name>orotate</name>
        <dbReference type="ChEBI" id="CHEBI:30839"/>
    </ligand>
</feature>
<dbReference type="SUPFAM" id="SSF53271">
    <property type="entry name" value="PRTase-like"/>
    <property type="match status" value="1"/>
</dbReference>
<dbReference type="KEGG" id="gtl:EP073_09265"/>
<feature type="binding site" description="in other chain" evidence="7">
    <location>
        <begin position="114"/>
        <end position="122"/>
    </location>
    <ligand>
        <name>5-phospho-alpha-D-ribose 1-diphosphate</name>
        <dbReference type="ChEBI" id="CHEBI:58017"/>
        <note>ligand shared between dimeric partners</note>
    </ligand>
</feature>
<accession>A0A3R5X3C6</accession>
<evidence type="ECO:0000313" key="9">
    <source>
        <dbReference type="EMBL" id="QAR33582.1"/>
    </source>
</evidence>
<feature type="domain" description="Phosphoribosyltransferase" evidence="8">
    <location>
        <begin position="44"/>
        <end position="161"/>
    </location>
</feature>
<keyword evidence="5 7" id="KW-0460">Magnesium</keyword>
<dbReference type="HAMAP" id="MF_01208">
    <property type="entry name" value="PyrE"/>
    <property type="match status" value="1"/>
</dbReference>
<evidence type="ECO:0000256" key="4">
    <source>
        <dbReference type="ARBA" id="ARBA00022679"/>
    </source>
</evidence>
<protein>
    <recommendedName>
        <fullName evidence="2 7">Orotate phosphoribosyltransferase</fullName>
        <shortName evidence="7">OPRT</shortName>
        <shortName evidence="7">OPRTase</shortName>
        <ecNumber evidence="2 7">2.4.2.10</ecNumber>
    </recommendedName>
</protein>
<keyword evidence="10" id="KW-1185">Reference proteome</keyword>
<dbReference type="InterPro" id="IPR006273">
    <property type="entry name" value="Orotate_PRibTrfase_bac"/>
</dbReference>
<dbReference type="InterPro" id="IPR000836">
    <property type="entry name" value="PRTase_dom"/>
</dbReference>
<reference evidence="9 10" key="1">
    <citation type="submission" date="2019-01" db="EMBL/GenBank/DDBJ databases">
        <title>Geovibrio thiophilus DSM 11263, complete genome.</title>
        <authorList>
            <person name="Spring S."/>
            <person name="Bunk B."/>
            <person name="Sproer C."/>
        </authorList>
    </citation>
    <scope>NUCLEOTIDE SEQUENCE [LARGE SCALE GENOMIC DNA]</scope>
    <source>
        <strain evidence="9 10">DSM 11263</strain>
    </source>
</reference>
<feature type="binding site" evidence="7">
    <location>
        <position position="91"/>
    </location>
    <ligand>
        <name>5-phospho-alpha-D-ribose 1-diphosphate</name>
        <dbReference type="ChEBI" id="CHEBI:58017"/>
        <note>ligand shared between dimeric partners</note>
    </ligand>
</feature>
<keyword evidence="6 7" id="KW-0665">Pyrimidine biosynthesis</keyword>
<gene>
    <name evidence="7" type="primary">pyrE</name>
    <name evidence="9" type="ORF">EP073_09265</name>
</gene>
<evidence type="ECO:0000259" key="8">
    <source>
        <dbReference type="Pfam" id="PF00156"/>
    </source>
</evidence>
<dbReference type="UniPathway" id="UPA00070">
    <property type="reaction ID" value="UER00119"/>
</dbReference>
<dbReference type="PANTHER" id="PTHR19278">
    <property type="entry name" value="OROTATE PHOSPHORIBOSYLTRANSFERASE"/>
    <property type="match status" value="1"/>
</dbReference>
<evidence type="ECO:0000256" key="7">
    <source>
        <dbReference type="HAMAP-Rule" id="MF_01208"/>
    </source>
</evidence>
<sequence length="192" mass="21446">MTNEQILEVFNKHNALLEGHFLLSSGLHSDKYLQCALIMQYPAIAERLINDLVLQTYHLEFTTVVSPAIGGIRFGYEFARQLRKRSLFTERVDEVVQFRRGFVMKPNEKVVIAEDVVTTGKSTKECMKAVRDAGGDIQAVVSLVDRSSGEAQFDVPFISLLQIDVHTYDPASCPLCKLGTPAVKPGSRNFKP</sequence>
<comment type="catalytic activity">
    <reaction evidence="7">
        <text>orotidine 5'-phosphate + diphosphate = orotate + 5-phospho-alpha-D-ribose 1-diphosphate</text>
        <dbReference type="Rhea" id="RHEA:10380"/>
        <dbReference type="ChEBI" id="CHEBI:30839"/>
        <dbReference type="ChEBI" id="CHEBI:33019"/>
        <dbReference type="ChEBI" id="CHEBI:57538"/>
        <dbReference type="ChEBI" id="CHEBI:58017"/>
        <dbReference type="EC" id="2.4.2.10"/>
    </reaction>
</comment>
<evidence type="ECO:0000256" key="3">
    <source>
        <dbReference type="ARBA" id="ARBA00022676"/>
    </source>
</evidence>
<dbReference type="AlphaFoldDB" id="A0A3R5X3C6"/>
<keyword evidence="3 7" id="KW-0328">Glycosyltransferase</keyword>
<dbReference type="NCBIfam" id="TIGR01367">
    <property type="entry name" value="pyrE_Therm"/>
    <property type="match status" value="1"/>
</dbReference>
<dbReference type="CDD" id="cd06223">
    <property type="entry name" value="PRTases_typeI"/>
    <property type="match status" value="1"/>
</dbReference>
<evidence type="ECO:0000313" key="10">
    <source>
        <dbReference type="Proteomes" id="UP000287502"/>
    </source>
</evidence>
<evidence type="ECO:0000256" key="6">
    <source>
        <dbReference type="ARBA" id="ARBA00022975"/>
    </source>
</evidence>
<comment type="cofactor">
    <cofactor evidence="7">
        <name>Mg(2+)</name>
        <dbReference type="ChEBI" id="CHEBI:18420"/>
    </cofactor>
</comment>
<evidence type="ECO:0000256" key="2">
    <source>
        <dbReference type="ARBA" id="ARBA00011971"/>
    </source>
</evidence>
<name>A0A3R5X3C6_9BACT</name>
<dbReference type="GO" id="GO:0004588">
    <property type="term" value="F:orotate phosphoribosyltransferase activity"/>
    <property type="evidence" value="ECO:0007669"/>
    <property type="project" value="UniProtKB-UniRule"/>
</dbReference>
<dbReference type="InterPro" id="IPR023031">
    <property type="entry name" value="OPRT"/>
</dbReference>
<keyword evidence="4 7" id="KW-0808">Transferase</keyword>
<feature type="binding site" evidence="7">
    <location>
        <position position="118"/>
    </location>
    <ligand>
        <name>orotate</name>
        <dbReference type="ChEBI" id="CHEBI:30839"/>
    </ligand>
</feature>
<dbReference type="PANTHER" id="PTHR19278:SF9">
    <property type="entry name" value="URIDINE 5'-MONOPHOSPHATE SYNTHASE"/>
    <property type="match status" value="1"/>
</dbReference>
<comment type="pathway">
    <text evidence="1 7">Pyrimidine metabolism; UMP biosynthesis via de novo pathway; UMP from orotate: step 1/2.</text>
</comment>
<dbReference type="GO" id="GO:0044205">
    <property type="term" value="P:'de novo' UMP biosynthetic process"/>
    <property type="evidence" value="ECO:0007669"/>
    <property type="project" value="UniProtKB-UniRule"/>
</dbReference>
<comment type="similarity">
    <text evidence="7">Belongs to the purine/pyrimidine phosphoribosyltransferase family. PyrE subfamily.</text>
</comment>
<comment type="function">
    <text evidence="7">Catalyzes the transfer of a ribosyl phosphate group from 5-phosphoribose 1-diphosphate to orotate, leading to the formation of orotidine monophosphate (OMP).</text>
</comment>
<dbReference type="Pfam" id="PF00156">
    <property type="entry name" value="Pribosyltran"/>
    <property type="match status" value="1"/>
</dbReference>
<dbReference type="EC" id="2.4.2.10" evidence="2 7"/>
<dbReference type="OrthoDB" id="9783570at2"/>
<evidence type="ECO:0000256" key="1">
    <source>
        <dbReference type="ARBA" id="ARBA00004889"/>
    </source>
</evidence>
<dbReference type="GO" id="GO:0000287">
    <property type="term" value="F:magnesium ion binding"/>
    <property type="evidence" value="ECO:0007669"/>
    <property type="project" value="UniProtKB-UniRule"/>
</dbReference>
<evidence type="ECO:0000256" key="5">
    <source>
        <dbReference type="ARBA" id="ARBA00022842"/>
    </source>
</evidence>
<organism evidence="9 10">
    <name type="scientific">Geovibrio thiophilus</name>
    <dbReference type="NCBI Taxonomy" id="139438"/>
    <lineage>
        <taxon>Bacteria</taxon>
        <taxon>Pseudomonadati</taxon>
        <taxon>Deferribacterota</taxon>
        <taxon>Deferribacteres</taxon>
        <taxon>Deferribacterales</taxon>
        <taxon>Geovibrionaceae</taxon>
        <taxon>Geovibrio</taxon>
    </lineage>
</organism>
<dbReference type="Gene3D" id="3.40.50.2020">
    <property type="match status" value="1"/>
</dbReference>
<comment type="caution">
    <text evidence="7">Lacks conserved residue(s) required for the propagation of feature annotation.</text>
</comment>
<dbReference type="Proteomes" id="UP000287502">
    <property type="component" value="Chromosome"/>
</dbReference>
<dbReference type="RefSeq" id="WP_128466868.1">
    <property type="nucleotide sequence ID" value="NZ_CP035108.1"/>
</dbReference>
<proteinExistence type="inferred from homology"/>
<comment type="subunit">
    <text evidence="7">Homodimer.</text>
</comment>